<organism evidence="2 3">
    <name type="scientific">Fadolivirus FV1/VV64</name>
    <dbReference type="NCBI Taxonomy" id="3070911"/>
    <lineage>
        <taxon>Viruses</taxon>
        <taxon>Varidnaviria</taxon>
        <taxon>Bamfordvirae</taxon>
        <taxon>Nucleocytoviricota</taxon>
        <taxon>Megaviricetes</taxon>
        <taxon>Imitervirales</taxon>
        <taxon>Mimiviridae</taxon>
        <taxon>Klosneuvirinae</taxon>
        <taxon>Fadolivirus</taxon>
        <taxon>Fadolivirus algeromassiliense</taxon>
    </lineage>
</organism>
<feature type="transmembrane region" description="Helical" evidence="1">
    <location>
        <begin position="78"/>
        <end position="99"/>
    </location>
</feature>
<evidence type="ECO:0000256" key="1">
    <source>
        <dbReference type="SAM" id="Phobius"/>
    </source>
</evidence>
<dbReference type="Proteomes" id="UP001162001">
    <property type="component" value="Segment"/>
</dbReference>
<sequence length="168" mass="19453">MSSTSILLNKINKHIGSIVVTSILMLYANFSQDNKIDILINMSNTFLFATIFSVICLKIFTFNINLNIIKDLIDVDDTLIWSINIIHCNWLLGFLLSGINMLVPVYRFEYIFMHLTLITFIFAIIRNLIYISVYGKSFDIPSTGNNDFNTFVEDGIIYYQIREKLKQD</sequence>
<protein>
    <submittedName>
        <fullName evidence="2">Uncharacterized protein</fullName>
    </submittedName>
</protein>
<dbReference type="EMBL" id="MT418680">
    <property type="protein sequence ID" value="QKF94454.1"/>
    <property type="molecule type" value="Genomic_DNA"/>
</dbReference>
<keyword evidence="1" id="KW-0472">Membrane</keyword>
<evidence type="ECO:0000313" key="3">
    <source>
        <dbReference type="Proteomes" id="UP001162001"/>
    </source>
</evidence>
<accession>A0A7D3UVY1</accession>
<keyword evidence="3" id="KW-1185">Reference proteome</keyword>
<reference evidence="2 3" key="1">
    <citation type="submission" date="2020-04" db="EMBL/GenBank/DDBJ databases">
        <title>Advantages and limits of metagenomic assembly and binning of a giant virus.</title>
        <authorList>
            <person name="Schulz F."/>
            <person name="Andreani J."/>
            <person name="Francis R."/>
            <person name="Boudjemaa H."/>
            <person name="Bou Khalil J.Y."/>
            <person name="Lee J."/>
            <person name="La Scola B."/>
            <person name="Woyke T."/>
        </authorList>
    </citation>
    <scope>NUCLEOTIDE SEQUENCE [LARGE SCALE GENOMIC DNA]</scope>
    <source>
        <strain evidence="2 3">FV1/VV64</strain>
    </source>
</reference>
<feature type="transmembrane region" description="Helical" evidence="1">
    <location>
        <begin position="45"/>
        <end position="66"/>
    </location>
</feature>
<gene>
    <name evidence="2" type="ORF">Fadolivirus_1_996</name>
</gene>
<keyword evidence="1" id="KW-0812">Transmembrane</keyword>
<keyword evidence="1" id="KW-1133">Transmembrane helix</keyword>
<evidence type="ECO:0000313" key="2">
    <source>
        <dbReference type="EMBL" id="QKF94454.1"/>
    </source>
</evidence>
<feature type="transmembrane region" description="Helical" evidence="1">
    <location>
        <begin position="12"/>
        <end position="30"/>
    </location>
</feature>
<proteinExistence type="predicted"/>
<feature type="transmembrane region" description="Helical" evidence="1">
    <location>
        <begin position="111"/>
        <end position="129"/>
    </location>
</feature>
<name>A0A7D3UVY1_9VIRU</name>